<dbReference type="PANTHER" id="PTHR10253">
    <property type="entry name" value="POLYCOMB PROTEIN"/>
    <property type="match status" value="1"/>
</dbReference>
<keyword evidence="1" id="KW-0853">WD repeat</keyword>
<keyword evidence="4" id="KW-0804">Transcription</keyword>
<accession>A0A1X7TSA1</accession>
<dbReference type="SUPFAM" id="SSF50978">
    <property type="entry name" value="WD40 repeat-like"/>
    <property type="match status" value="1"/>
</dbReference>
<dbReference type="AlphaFoldDB" id="A0A1X7TSA1"/>
<evidence type="ECO:0000256" key="3">
    <source>
        <dbReference type="ARBA" id="ARBA00023015"/>
    </source>
</evidence>
<dbReference type="InterPro" id="IPR051243">
    <property type="entry name" value="PcG_WD-repeat"/>
</dbReference>
<dbReference type="OMA" id="LTHAKCA"/>
<evidence type="ECO:0000313" key="5">
    <source>
        <dbReference type="EnsemblMetazoa" id="Aqu2.1.17726_001"/>
    </source>
</evidence>
<dbReference type="EnsemblMetazoa" id="Aqu2.1.17726_001">
    <property type="protein sequence ID" value="Aqu2.1.17726_001"/>
    <property type="gene ID" value="Aqu2.1.17726"/>
</dbReference>
<protein>
    <recommendedName>
        <fullName evidence="6">Anaphase-promoting complex subunit 4 WD40 domain-containing protein</fullName>
    </recommendedName>
</protein>
<evidence type="ECO:0000256" key="1">
    <source>
        <dbReference type="ARBA" id="ARBA00022574"/>
    </source>
</evidence>
<evidence type="ECO:0000256" key="4">
    <source>
        <dbReference type="ARBA" id="ARBA00023163"/>
    </source>
</evidence>
<dbReference type="eggNOG" id="KOG1034">
    <property type="taxonomic scope" value="Eukaryota"/>
</dbReference>
<evidence type="ECO:0000256" key="2">
    <source>
        <dbReference type="ARBA" id="ARBA00022737"/>
    </source>
</evidence>
<keyword evidence="3" id="KW-0805">Transcription regulation</keyword>
<evidence type="ECO:0008006" key="6">
    <source>
        <dbReference type="Google" id="ProtNLM"/>
    </source>
</evidence>
<dbReference type="InterPro" id="IPR015943">
    <property type="entry name" value="WD40/YVTN_repeat-like_dom_sf"/>
</dbReference>
<proteinExistence type="predicted"/>
<keyword evidence="2" id="KW-0677">Repeat</keyword>
<dbReference type="Gene3D" id="2.130.10.10">
    <property type="entry name" value="YVTN repeat-like/Quinoprotein amine dehydrogenase"/>
    <property type="match status" value="1"/>
</dbReference>
<reference evidence="5" key="1">
    <citation type="submission" date="2017-05" db="UniProtKB">
        <authorList>
            <consortium name="EnsemblMetazoa"/>
        </authorList>
    </citation>
    <scope>IDENTIFICATION</scope>
</reference>
<dbReference type="InParanoid" id="A0A1X7TSA1"/>
<sequence length="175" mass="20629">MWDLQTDEYTDVIRQSYEHVKGSKESFPILEVHFPKYSTREIHRNYTDCVRWFGRLAFSKSCENNLILWRPPQPDDKPQQKSFQVLQKFEVPNCEIWYIRFAMDRKMKYLALGNQIGEIHIWDTTQNDVIKGRPSVILSSAKCFTAVRQVTFSNDSKTIIGVCDNGTVWRWDAKS</sequence>
<organism evidence="5">
    <name type="scientific">Amphimedon queenslandica</name>
    <name type="common">Sponge</name>
    <dbReference type="NCBI Taxonomy" id="400682"/>
    <lineage>
        <taxon>Eukaryota</taxon>
        <taxon>Metazoa</taxon>
        <taxon>Porifera</taxon>
        <taxon>Demospongiae</taxon>
        <taxon>Heteroscleromorpha</taxon>
        <taxon>Haplosclerida</taxon>
        <taxon>Niphatidae</taxon>
        <taxon>Amphimedon</taxon>
    </lineage>
</organism>
<dbReference type="OrthoDB" id="7318948at2759"/>
<dbReference type="InterPro" id="IPR036322">
    <property type="entry name" value="WD40_repeat_dom_sf"/>
</dbReference>
<name>A0A1X7TSA1_AMPQE</name>
<dbReference type="STRING" id="400682.A0A1X7TSA1"/>